<dbReference type="InterPro" id="IPR044068">
    <property type="entry name" value="CB"/>
</dbReference>
<feature type="domain" description="Core-binding (CB)" evidence="8">
    <location>
        <begin position="7"/>
        <end position="90"/>
    </location>
</feature>
<keyword evidence="3 5" id="KW-0238">DNA-binding</keyword>
<keyword evidence="4" id="KW-0233">DNA recombination</keyword>
<dbReference type="CDD" id="cd00798">
    <property type="entry name" value="INT_XerDC_C"/>
    <property type="match status" value="1"/>
</dbReference>
<dbReference type="InterPro" id="IPR002104">
    <property type="entry name" value="Integrase_catalytic"/>
</dbReference>
<dbReference type="Gene3D" id="1.10.150.130">
    <property type="match status" value="1"/>
</dbReference>
<proteinExistence type="predicted"/>
<evidence type="ECO:0000256" key="6">
    <source>
        <dbReference type="SAM" id="MobiDB-lite"/>
    </source>
</evidence>
<dbReference type="GO" id="GO:0007059">
    <property type="term" value="P:chromosome segregation"/>
    <property type="evidence" value="ECO:0007669"/>
    <property type="project" value="UniProtKB-KW"/>
</dbReference>
<evidence type="ECO:0000256" key="4">
    <source>
        <dbReference type="ARBA" id="ARBA00023172"/>
    </source>
</evidence>
<dbReference type="InterPro" id="IPR013762">
    <property type="entry name" value="Integrase-like_cat_sf"/>
</dbReference>
<evidence type="ECO:0000256" key="2">
    <source>
        <dbReference type="ARBA" id="ARBA00022908"/>
    </source>
</evidence>
<feature type="compositionally biased region" description="Basic and acidic residues" evidence="6">
    <location>
        <begin position="305"/>
        <end position="317"/>
    </location>
</feature>
<dbReference type="PROSITE" id="PS51898">
    <property type="entry name" value="TYR_RECOMBINASE"/>
    <property type="match status" value="1"/>
</dbReference>
<feature type="region of interest" description="Disordered" evidence="6">
    <location>
        <begin position="293"/>
        <end position="324"/>
    </location>
</feature>
<gene>
    <name evidence="9" type="ORF">UBAL3_95680103</name>
</gene>
<dbReference type="GO" id="GO:0015074">
    <property type="term" value="P:DNA integration"/>
    <property type="evidence" value="ECO:0007669"/>
    <property type="project" value="UniProtKB-KW"/>
</dbReference>
<dbReference type="EMBL" id="GG693887">
    <property type="protein sequence ID" value="EES51665.1"/>
    <property type="molecule type" value="Genomic_DNA"/>
</dbReference>
<dbReference type="Proteomes" id="UP000009374">
    <property type="component" value="Unassembled WGS sequence"/>
</dbReference>
<dbReference type="InterPro" id="IPR050090">
    <property type="entry name" value="Tyrosine_recombinase_XerCD"/>
</dbReference>
<dbReference type="PANTHER" id="PTHR30349">
    <property type="entry name" value="PHAGE INTEGRASE-RELATED"/>
    <property type="match status" value="1"/>
</dbReference>
<evidence type="ECO:0000313" key="9">
    <source>
        <dbReference type="EMBL" id="EES51665.1"/>
    </source>
</evidence>
<dbReference type="GO" id="GO:0003677">
    <property type="term" value="F:DNA binding"/>
    <property type="evidence" value="ECO:0007669"/>
    <property type="project" value="UniProtKB-UniRule"/>
</dbReference>
<evidence type="ECO:0000313" key="10">
    <source>
        <dbReference type="Proteomes" id="UP000009374"/>
    </source>
</evidence>
<accession>C6I0L0</accession>
<dbReference type="AlphaFoldDB" id="C6I0L0"/>
<dbReference type="InterPro" id="IPR011010">
    <property type="entry name" value="DNA_brk_join_enz"/>
</dbReference>
<evidence type="ECO:0000256" key="5">
    <source>
        <dbReference type="PROSITE-ProRule" id="PRU01248"/>
    </source>
</evidence>
<dbReference type="PANTHER" id="PTHR30349:SF81">
    <property type="entry name" value="TYROSINE RECOMBINASE XERC"/>
    <property type="match status" value="1"/>
</dbReference>
<dbReference type="InterPro" id="IPR004107">
    <property type="entry name" value="Integrase_SAM-like_N"/>
</dbReference>
<reference evidence="9 10" key="1">
    <citation type="journal article" date="2009" name="Appl. Environ. Microbiol.">
        <title>Community genomic and proteomic analyses of chemoautotrophic iron-oxidizing "Leptospirillum rubarum" (Group II) and "Leptospirillum ferrodiazotrophum" (Group III) bacteria in acid mine drainage biofilms.</title>
        <authorList>
            <person name="Goltsman D.S."/>
            <person name="Denef V.J."/>
            <person name="Singer S.W."/>
            <person name="VerBerkmoes N.C."/>
            <person name="Lefsrud M."/>
            <person name="Mueller R.S."/>
            <person name="Dick G.J."/>
            <person name="Sun C.L."/>
            <person name="Wheeler K.E."/>
            <person name="Zemla A."/>
            <person name="Baker B.J."/>
            <person name="Hauser L."/>
            <person name="Land M."/>
            <person name="Shah M.B."/>
            <person name="Thelen M.P."/>
            <person name="Hettich R.L."/>
            <person name="Banfield J.F."/>
        </authorList>
    </citation>
    <scope>NUCLEOTIDE SEQUENCE [LARGE SCALE GENOMIC DNA]</scope>
</reference>
<sequence>MVRRPPDEVERLLDRFEEELLLAKKRAPNTVTAYLTDLRTFSRHLTREGVSLLDFDGEALTPYLERRGDLSVRSRARFLSSVRAWTRFLELSGVRKDPRETPPAPRLPRSLPKILSQDEVERLIEAPDPHRPEGVRDRAILSFFYASGLRVSELATITADRVDLATGALRVMGKGAKERIAFLDERTRHLLSDYLTTVRPAFAREHPELFLARDGAPLTRQALWTLIKKHGRAAGITSPLSPHVLRHSFATHLLEKGLDIRSIQLLLGHEDIRTTEIYTHVSLAHLENTLKLHHPRGQSQASGLENEKRREGKRKNPADPAEEL</sequence>
<dbReference type="GO" id="GO:0006310">
    <property type="term" value="P:DNA recombination"/>
    <property type="evidence" value="ECO:0007669"/>
    <property type="project" value="UniProtKB-KW"/>
</dbReference>
<keyword evidence="10" id="KW-1185">Reference proteome</keyword>
<protein>
    <submittedName>
        <fullName evidence="9">Phage integrase family protein</fullName>
    </submittedName>
</protein>
<evidence type="ECO:0000259" key="7">
    <source>
        <dbReference type="PROSITE" id="PS51898"/>
    </source>
</evidence>
<keyword evidence="2" id="KW-0229">DNA integration</keyword>
<dbReference type="PROSITE" id="PS51900">
    <property type="entry name" value="CB"/>
    <property type="match status" value="1"/>
</dbReference>
<dbReference type="Gene3D" id="1.10.443.10">
    <property type="entry name" value="Intergrase catalytic core"/>
    <property type="match status" value="1"/>
</dbReference>
<evidence type="ECO:0000256" key="3">
    <source>
        <dbReference type="ARBA" id="ARBA00023125"/>
    </source>
</evidence>
<name>C6I0L0_9BACT</name>
<dbReference type="SUPFAM" id="SSF56349">
    <property type="entry name" value="DNA breaking-rejoining enzymes"/>
    <property type="match status" value="1"/>
</dbReference>
<dbReference type="NCBIfam" id="NF001399">
    <property type="entry name" value="PRK00283.1"/>
    <property type="match status" value="1"/>
</dbReference>
<evidence type="ECO:0000256" key="1">
    <source>
        <dbReference type="ARBA" id="ARBA00022829"/>
    </source>
</evidence>
<dbReference type="Pfam" id="PF00589">
    <property type="entry name" value="Phage_integrase"/>
    <property type="match status" value="1"/>
</dbReference>
<evidence type="ECO:0000259" key="8">
    <source>
        <dbReference type="PROSITE" id="PS51900"/>
    </source>
</evidence>
<dbReference type="SUPFAM" id="SSF47823">
    <property type="entry name" value="lambda integrase-like, N-terminal domain"/>
    <property type="match status" value="1"/>
</dbReference>
<dbReference type="InterPro" id="IPR010998">
    <property type="entry name" value="Integrase_recombinase_N"/>
</dbReference>
<dbReference type="Pfam" id="PF02899">
    <property type="entry name" value="Phage_int_SAM_1"/>
    <property type="match status" value="1"/>
</dbReference>
<feature type="domain" description="Tyr recombinase" evidence="7">
    <location>
        <begin position="110"/>
        <end position="291"/>
    </location>
</feature>
<organism evidence="9 10">
    <name type="scientific">Leptospirillum ferrodiazotrophum</name>
    <dbReference type="NCBI Taxonomy" id="412449"/>
    <lineage>
        <taxon>Bacteria</taxon>
        <taxon>Pseudomonadati</taxon>
        <taxon>Nitrospirota</taxon>
        <taxon>Nitrospiria</taxon>
        <taxon>Nitrospirales</taxon>
        <taxon>Nitrospiraceae</taxon>
        <taxon>Leptospirillum</taxon>
    </lineage>
</organism>
<keyword evidence="1" id="KW-0159">Chromosome partition</keyword>